<proteinExistence type="inferred from homology"/>
<dbReference type="HOGENOM" id="CLU_036879_0_2_9"/>
<reference evidence="16" key="2">
    <citation type="submission" date="2015-03" db="EMBL/GenBank/DDBJ databases">
        <title>Genome sequence of Paenibacillus beijingensis strain DSM 24997T.</title>
        <authorList>
            <person name="Kwak Y."/>
            <person name="Shin J.-H."/>
        </authorList>
    </citation>
    <scope>NUCLEOTIDE SEQUENCE [LARGE SCALE GENOMIC DNA]</scope>
    <source>
        <strain evidence="16">DSM 24997</strain>
    </source>
</reference>
<dbReference type="OrthoDB" id="24153at2"/>
<protein>
    <recommendedName>
        <fullName evidence="12">Nickel import system permease protein NikB</fullName>
    </recommendedName>
</protein>
<keyword evidence="5 13" id="KW-0812">Transmembrane</keyword>
<comment type="subcellular location">
    <subcellularLocation>
        <location evidence="1 13">Cell membrane</location>
        <topology evidence="1 13">Multi-pass membrane protein</topology>
    </subcellularLocation>
</comment>
<dbReference type="GO" id="GO:0015099">
    <property type="term" value="F:nickel cation transmembrane transporter activity"/>
    <property type="evidence" value="ECO:0007669"/>
    <property type="project" value="InterPro"/>
</dbReference>
<dbReference type="PATRIC" id="fig|1126833.4.peg.2018"/>
<dbReference type="AlphaFoldDB" id="A0A0D5NHZ1"/>
<dbReference type="Pfam" id="PF19300">
    <property type="entry name" value="BPD_transp_1_N"/>
    <property type="match status" value="1"/>
</dbReference>
<evidence type="ECO:0000313" key="15">
    <source>
        <dbReference type="EMBL" id="AJY74715.1"/>
    </source>
</evidence>
<sequence length="317" mass="35204">MFRILSRRFIEVAVFLLVITFISFLFVRLAPGDPVLTILNVDDVSVTQEQVEALREQLGFNDPLLVQYGRWLFDFARLDFGNSYITNQPVMEMIAGGLPATLELSFGALIVMLLAAIPLGSLGALYRGSWIDQISRGVSLLGAAVPSFWLALIFIDLFAVRWGVLPPMGRDSIVSALLPSLTLGLAITGVYVRLLRSSLLDALSNEFIRAARSRGLSEMRIFFAHAFRSSLPPVMTVFGMSLGSLIGGVVVIEVIFAYPGIGKMVVDSIRSRDYPVIQGYMLIMAIIVFVVNSAVDLSYRYLNPEMRIKERKNISWR</sequence>
<organism evidence="15 16">
    <name type="scientific">Paenibacillus beijingensis</name>
    <dbReference type="NCBI Taxonomy" id="1126833"/>
    <lineage>
        <taxon>Bacteria</taxon>
        <taxon>Bacillati</taxon>
        <taxon>Bacillota</taxon>
        <taxon>Bacilli</taxon>
        <taxon>Bacillales</taxon>
        <taxon>Paenibacillaceae</taxon>
        <taxon>Paenibacillus</taxon>
    </lineage>
</organism>
<feature type="transmembrane region" description="Helical" evidence="13">
    <location>
        <begin position="172"/>
        <end position="192"/>
    </location>
</feature>
<dbReference type="InterPro" id="IPR000515">
    <property type="entry name" value="MetI-like"/>
</dbReference>
<dbReference type="PROSITE" id="PS50928">
    <property type="entry name" value="ABC_TM1"/>
    <property type="match status" value="1"/>
</dbReference>
<accession>A0A0D5NHZ1</accession>
<dbReference type="GO" id="GO:0005886">
    <property type="term" value="C:plasma membrane"/>
    <property type="evidence" value="ECO:0007669"/>
    <property type="project" value="UniProtKB-SubCell"/>
</dbReference>
<dbReference type="EMBL" id="CP011058">
    <property type="protein sequence ID" value="AJY74715.1"/>
    <property type="molecule type" value="Genomic_DNA"/>
</dbReference>
<keyword evidence="2 13" id="KW-0813">Transport</keyword>
<feature type="transmembrane region" description="Helical" evidence="13">
    <location>
        <begin position="138"/>
        <end position="160"/>
    </location>
</feature>
<gene>
    <name evidence="15" type="ORF">VN24_09120</name>
</gene>
<evidence type="ECO:0000256" key="13">
    <source>
        <dbReference type="RuleBase" id="RU363032"/>
    </source>
</evidence>
<evidence type="ECO:0000256" key="8">
    <source>
        <dbReference type="ARBA" id="ARBA00023112"/>
    </source>
</evidence>
<dbReference type="Pfam" id="PF00528">
    <property type="entry name" value="BPD_transp_1"/>
    <property type="match status" value="1"/>
</dbReference>
<dbReference type="CDD" id="cd06261">
    <property type="entry name" value="TM_PBP2"/>
    <property type="match status" value="1"/>
</dbReference>
<dbReference type="NCBIfam" id="NF045470">
    <property type="entry name" value="Opp2B"/>
    <property type="match status" value="1"/>
</dbReference>
<evidence type="ECO:0000256" key="3">
    <source>
        <dbReference type="ARBA" id="ARBA00022475"/>
    </source>
</evidence>
<keyword evidence="4" id="KW-0533">Nickel</keyword>
<evidence type="ECO:0000256" key="7">
    <source>
        <dbReference type="ARBA" id="ARBA00023065"/>
    </source>
</evidence>
<dbReference type="KEGG" id="pbj:VN24_09120"/>
<feature type="transmembrane region" description="Helical" evidence="13">
    <location>
        <begin position="237"/>
        <end position="259"/>
    </location>
</feature>
<feature type="transmembrane region" description="Helical" evidence="13">
    <location>
        <begin position="106"/>
        <end position="126"/>
    </location>
</feature>
<dbReference type="SUPFAM" id="SSF161098">
    <property type="entry name" value="MetI-like"/>
    <property type="match status" value="1"/>
</dbReference>
<evidence type="ECO:0000256" key="2">
    <source>
        <dbReference type="ARBA" id="ARBA00022448"/>
    </source>
</evidence>
<keyword evidence="6 13" id="KW-1133">Transmembrane helix</keyword>
<keyword evidence="8" id="KW-0921">Nickel transport</keyword>
<name>A0A0D5NHZ1_9BACL</name>
<feature type="transmembrane region" description="Helical" evidence="13">
    <location>
        <begin position="279"/>
        <end position="302"/>
    </location>
</feature>
<evidence type="ECO:0000256" key="1">
    <source>
        <dbReference type="ARBA" id="ARBA00004651"/>
    </source>
</evidence>
<comment type="subunit">
    <text evidence="11">The complex is composed of two ATP-binding proteins (NikD and NikE), two transmembrane proteins (NikB and NikC) and a solute-binding protein (NikA).</text>
</comment>
<keyword evidence="9 13" id="KW-0472">Membrane</keyword>
<evidence type="ECO:0000256" key="6">
    <source>
        <dbReference type="ARBA" id="ARBA00022989"/>
    </source>
</evidence>
<reference evidence="15 16" key="1">
    <citation type="journal article" date="2015" name="J. Biotechnol.">
        <title>Complete genome sequence of Paenibacillus beijingensis 7188(T) (=DSM 24997(T)), a novel rhizobacterium from jujube garden soil.</title>
        <authorList>
            <person name="Kwak Y."/>
            <person name="Shin J.H."/>
        </authorList>
    </citation>
    <scope>NUCLEOTIDE SEQUENCE [LARGE SCALE GENOMIC DNA]</scope>
    <source>
        <strain evidence="15 16">DSM 24997</strain>
    </source>
</reference>
<dbReference type="PANTHER" id="PTHR43163">
    <property type="entry name" value="DIPEPTIDE TRANSPORT SYSTEM PERMEASE PROTEIN DPPB-RELATED"/>
    <property type="match status" value="1"/>
</dbReference>
<keyword evidence="3" id="KW-1003">Cell membrane</keyword>
<evidence type="ECO:0000259" key="14">
    <source>
        <dbReference type="PROSITE" id="PS50928"/>
    </source>
</evidence>
<evidence type="ECO:0000256" key="11">
    <source>
        <dbReference type="ARBA" id="ARBA00038669"/>
    </source>
</evidence>
<dbReference type="Proteomes" id="UP000032633">
    <property type="component" value="Chromosome"/>
</dbReference>
<dbReference type="STRING" id="1126833.VN24_09120"/>
<dbReference type="Gene3D" id="1.10.3720.10">
    <property type="entry name" value="MetI-like"/>
    <property type="match status" value="1"/>
</dbReference>
<dbReference type="InterPro" id="IPR035906">
    <property type="entry name" value="MetI-like_sf"/>
</dbReference>
<evidence type="ECO:0000256" key="10">
    <source>
        <dbReference type="ARBA" id="ARBA00024202"/>
    </source>
</evidence>
<evidence type="ECO:0000313" key="16">
    <source>
        <dbReference type="Proteomes" id="UP000032633"/>
    </source>
</evidence>
<keyword evidence="16" id="KW-1185">Reference proteome</keyword>
<evidence type="ECO:0000256" key="9">
    <source>
        <dbReference type="ARBA" id="ARBA00023136"/>
    </source>
</evidence>
<dbReference type="InterPro" id="IPR045621">
    <property type="entry name" value="BPD_transp_1_N"/>
</dbReference>
<comment type="similarity">
    <text evidence="10">Belongs to the binding-protein-dependent transport system permease family. OppBC subfamily.</text>
</comment>
<keyword evidence="7" id="KW-0406">Ion transport</keyword>
<feature type="domain" description="ABC transmembrane type-1" evidence="14">
    <location>
        <begin position="98"/>
        <end position="295"/>
    </location>
</feature>
<evidence type="ECO:0000256" key="4">
    <source>
        <dbReference type="ARBA" id="ARBA00022596"/>
    </source>
</evidence>
<dbReference type="RefSeq" id="WP_045670148.1">
    <property type="nucleotide sequence ID" value="NZ_CP011058.1"/>
</dbReference>
<dbReference type="PANTHER" id="PTHR43163:SF6">
    <property type="entry name" value="DIPEPTIDE TRANSPORT SYSTEM PERMEASE PROTEIN DPPB-RELATED"/>
    <property type="match status" value="1"/>
</dbReference>
<evidence type="ECO:0000256" key="12">
    <source>
        <dbReference type="ARBA" id="ARBA00044774"/>
    </source>
</evidence>
<dbReference type="InterPro" id="IPR050045">
    <property type="entry name" value="Opp2B"/>
</dbReference>
<evidence type="ECO:0000256" key="5">
    <source>
        <dbReference type="ARBA" id="ARBA00022692"/>
    </source>
</evidence>
<feature type="transmembrane region" description="Helical" evidence="13">
    <location>
        <begin position="12"/>
        <end position="30"/>
    </location>
</feature>